<evidence type="ECO:0000259" key="6">
    <source>
        <dbReference type="SMART" id="SM00228"/>
    </source>
</evidence>
<dbReference type="EMBL" id="JADIKE010000038">
    <property type="protein sequence ID" value="MBM7126888.1"/>
    <property type="molecule type" value="Genomic_DNA"/>
</dbReference>
<protein>
    <submittedName>
        <fullName evidence="7">Trypsin-like peptidase domain-containing protein</fullName>
    </submittedName>
</protein>
<keyword evidence="5" id="KW-0472">Membrane</keyword>
<evidence type="ECO:0000256" key="4">
    <source>
        <dbReference type="ARBA" id="ARBA00022825"/>
    </source>
</evidence>
<dbReference type="InterPro" id="IPR001940">
    <property type="entry name" value="Peptidase_S1C"/>
</dbReference>
<feature type="domain" description="PDZ" evidence="6">
    <location>
        <begin position="298"/>
        <end position="376"/>
    </location>
</feature>
<dbReference type="Gene3D" id="2.30.42.10">
    <property type="match status" value="1"/>
</dbReference>
<dbReference type="InterPro" id="IPR001478">
    <property type="entry name" value="PDZ"/>
</dbReference>
<gene>
    <name evidence="7" type="ORF">ISP19_16040</name>
</gene>
<dbReference type="InterPro" id="IPR036034">
    <property type="entry name" value="PDZ_sf"/>
</dbReference>
<keyword evidence="3" id="KW-0378">Hydrolase</keyword>
<comment type="similarity">
    <text evidence="1">Belongs to the peptidase S1C family.</text>
</comment>
<evidence type="ECO:0000256" key="3">
    <source>
        <dbReference type="ARBA" id="ARBA00022801"/>
    </source>
</evidence>
<evidence type="ECO:0000313" key="7">
    <source>
        <dbReference type="EMBL" id="MBM7126888.1"/>
    </source>
</evidence>
<dbReference type="Pfam" id="PF13365">
    <property type="entry name" value="Trypsin_2"/>
    <property type="match status" value="1"/>
</dbReference>
<dbReference type="SUPFAM" id="SSF50156">
    <property type="entry name" value="PDZ domain-like"/>
    <property type="match status" value="1"/>
</dbReference>
<keyword evidence="8" id="KW-1185">Reference proteome</keyword>
<dbReference type="Proteomes" id="UP001430149">
    <property type="component" value="Unassembled WGS sequence"/>
</dbReference>
<keyword evidence="4" id="KW-0720">Serine protease</keyword>
<dbReference type="SUPFAM" id="SSF50494">
    <property type="entry name" value="Trypsin-like serine proteases"/>
    <property type="match status" value="1"/>
</dbReference>
<dbReference type="InterPro" id="IPR009003">
    <property type="entry name" value="Peptidase_S1_PA"/>
</dbReference>
<evidence type="ECO:0000256" key="1">
    <source>
        <dbReference type="ARBA" id="ARBA00010541"/>
    </source>
</evidence>
<dbReference type="PRINTS" id="PR00834">
    <property type="entry name" value="PROTEASES2C"/>
</dbReference>
<dbReference type="PANTHER" id="PTHR22939:SF129">
    <property type="entry name" value="SERINE PROTEASE HTRA2, MITOCHONDRIAL"/>
    <property type="match status" value="1"/>
</dbReference>
<keyword evidence="5" id="KW-1133">Transmembrane helix</keyword>
<evidence type="ECO:0000256" key="5">
    <source>
        <dbReference type="SAM" id="Phobius"/>
    </source>
</evidence>
<organism evidence="7 8">
    <name type="scientific">Dyella flava</name>
    <dbReference type="NCBI Taxonomy" id="1920170"/>
    <lineage>
        <taxon>Bacteria</taxon>
        <taxon>Pseudomonadati</taxon>
        <taxon>Pseudomonadota</taxon>
        <taxon>Gammaproteobacteria</taxon>
        <taxon>Lysobacterales</taxon>
        <taxon>Rhodanobacteraceae</taxon>
        <taxon>Dyella</taxon>
    </lineage>
</organism>
<accession>A0ABS2K6Q1</accession>
<keyword evidence="2" id="KW-0645">Protease</keyword>
<dbReference type="Gene3D" id="2.40.10.120">
    <property type="match status" value="1"/>
</dbReference>
<evidence type="ECO:0000256" key="2">
    <source>
        <dbReference type="ARBA" id="ARBA00022670"/>
    </source>
</evidence>
<feature type="transmembrane region" description="Helical" evidence="5">
    <location>
        <begin position="6"/>
        <end position="29"/>
    </location>
</feature>
<proteinExistence type="inferred from homology"/>
<dbReference type="PANTHER" id="PTHR22939">
    <property type="entry name" value="SERINE PROTEASE FAMILY S1C HTRA-RELATED"/>
    <property type="match status" value="1"/>
</dbReference>
<evidence type="ECO:0000313" key="8">
    <source>
        <dbReference type="Proteomes" id="UP001430149"/>
    </source>
</evidence>
<dbReference type="RefSeq" id="WP_204683434.1">
    <property type="nucleotide sequence ID" value="NZ_BSNR01000007.1"/>
</dbReference>
<comment type="caution">
    <text evidence="7">The sequence shown here is derived from an EMBL/GenBank/DDBJ whole genome shotgun (WGS) entry which is preliminary data.</text>
</comment>
<keyword evidence="5" id="KW-0812">Transmembrane</keyword>
<dbReference type="SMART" id="SM00228">
    <property type="entry name" value="PDZ"/>
    <property type="match status" value="1"/>
</dbReference>
<dbReference type="Pfam" id="PF13180">
    <property type="entry name" value="PDZ_2"/>
    <property type="match status" value="1"/>
</dbReference>
<sequence length="403" mass="41540">MKHAAGIVAFIARFVVLGLALAFVISLIVPGVGDRLRARFGFQHAPAAVANNALPSTPSNISAPASYADAVAKAAPSVVNIYANKVVTEQAVRMFTDPLMQQLFGGTPAGPPVARREQNLGSGVIVSPEGYVLTNNHVIANADDIEVLLYDGRVAKAKLVGADEETDLAVLKIIDASNLPVIQMADPKKLRVGDVVLAIGNPLGLNQTVTMGIISAIGRQLSNSSPEDFIQTDAAINLGNSGGALVNSNGDLVGINTLLIGKAANAEGIGFAIPVDTATNVLRQLIATGHVIRGWLGADYGIVPVTADSGLPAAAVRGAQITEIYPNGPAAIGGLQLHDIVLQLGDDDIRDPADLSRREAALKPGSKVEVSGLRNGTPFHVMLTVAQRPPKAPTAAAADGSES</sequence>
<reference evidence="7" key="1">
    <citation type="submission" date="2020-10" db="EMBL/GenBank/DDBJ databases">
        <title>Phylogeny of dyella-like bacteria.</title>
        <authorList>
            <person name="Fu J."/>
        </authorList>
    </citation>
    <scope>NUCLEOTIDE SEQUENCE</scope>
    <source>
        <strain evidence="7">DHOC52</strain>
    </source>
</reference>
<name>A0ABS2K6Q1_9GAMM</name>